<keyword evidence="1" id="KW-0812">Transmembrane</keyword>
<feature type="transmembrane region" description="Helical" evidence="1">
    <location>
        <begin position="12"/>
        <end position="30"/>
    </location>
</feature>
<proteinExistence type="predicted"/>
<dbReference type="AlphaFoldDB" id="A0A382FDF6"/>
<dbReference type="EMBL" id="UINC01049196">
    <property type="protein sequence ID" value="SVB60662.1"/>
    <property type="molecule type" value="Genomic_DNA"/>
</dbReference>
<evidence type="ECO:0000313" key="2">
    <source>
        <dbReference type="EMBL" id="SVB60662.1"/>
    </source>
</evidence>
<feature type="non-terminal residue" evidence="2">
    <location>
        <position position="42"/>
    </location>
</feature>
<gene>
    <name evidence="2" type="ORF">METZ01_LOCUS213516</name>
</gene>
<accession>A0A382FDF6</accession>
<organism evidence="2">
    <name type="scientific">marine metagenome</name>
    <dbReference type="NCBI Taxonomy" id="408172"/>
    <lineage>
        <taxon>unclassified sequences</taxon>
        <taxon>metagenomes</taxon>
        <taxon>ecological metagenomes</taxon>
    </lineage>
</organism>
<protein>
    <submittedName>
        <fullName evidence="2">Uncharacterized protein</fullName>
    </submittedName>
</protein>
<name>A0A382FDF6_9ZZZZ</name>
<evidence type="ECO:0000256" key="1">
    <source>
        <dbReference type="SAM" id="Phobius"/>
    </source>
</evidence>
<keyword evidence="1" id="KW-0472">Membrane</keyword>
<reference evidence="2" key="1">
    <citation type="submission" date="2018-05" db="EMBL/GenBank/DDBJ databases">
        <authorList>
            <person name="Lanie J.A."/>
            <person name="Ng W.-L."/>
            <person name="Kazmierczak K.M."/>
            <person name="Andrzejewski T.M."/>
            <person name="Davidsen T.M."/>
            <person name="Wayne K.J."/>
            <person name="Tettelin H."/>
            <person name="Glass J.I."/>
            <person name="Rusch D."/>
            <person name="Podicherti R."/>
            <person name="Tsui H.-C.T."/>
            <person name="Winkler M.E."/>
        </authorList>
    </citation>
    <scope>NUCLEOTIDE SEQUENCE</scope>
</reference>
<sequence length="42" mass="4706">MKIANKIQFSNLTKYVLGGLISLTMLPLYFVSFEAVGQNLIE</sequence>
<keyword evidence="1" id="KW-1133">Transmembrane helix</keyword>